<name>A0ABQ5HQW0_9ASTR</name>
<gene>
    <name evidence="1" type="ORF">Tco_1078925</name>
</gene>
<sequence>MYPLLCDSKSRRKVLLLSCLASKSPGSAGASYAQGQGHAEYAGLDDVVGDNRLLDYSYAVVWDMSFQVVAAMFDKLDLSDANIWLFPIMRQKTYPEHHSIVGEILTFRFVKASLLALKLTIVGVPAHQVPLLLGLTASRAEPQLQHPGKHPDTGRALFM</sequence>
<proteinExistence type="predicted"/>
<organism evidence="1 2">
    <name type="scientific">Tanacetum coccineum</name>
    <dbReference type="NCBI Taxonomy" id="301880"/>
    <lineage>
        <taxon>Eukaryota</taxon>
        <taxon>Viridiplantae</taxon>
        <taxon>Streptophyta</taxon>
        <taxon>Embryophyta</taxon>
        <taxon>Tracheophyta</taxon>
        <taxon>Spermatophyta</taxon>
        <taxon>Magnoliopsida</taxon>
        <taxon>eudicotyledons</taxon>
        <taxon>Gunneridae</taxon>
        <taxon>Pentapetalae</taxon>
        <taxon>asterids</taxon>
        <taxon>campanulids</taxon>
        <taxon>Asterales</taxon>
        <taxon>Asteraceae</taxon>
        <taxon>Asteroideae</taxon>
        <taxon>Anthemideae</taxon>
        <taxon>Anthemidinae</taxon>
        <taxon>Tanacetum</taxon>
    </lineage>
</organism>
<comment type="caution">
    <text evidence="1">The sequence shown here is derived from an EMBL/GenBank/DDBJ whole genome shotgun (WGS) entry which is preliminary data.</text>
</comment>
<evidence type="ECO:0000313" key="1">
    <source>
        <dbReference type="EMBL" id="GJT90080.1"/>
    </source>
</evidence>
<accession>A0ABQ5HQW0</accession>
<dbReference type="EMBL" id="BQNB010019889">
    <property type="protein sequence ID" value="GJT90080.1"/>
    <property type="molecule type" value="Genomic_DNA"/>
</dbReference>
<reference evidence="1" key="1">
    <citation type="journal article" date="2022" name="Int. J. Mol. Sci.">
        <title>Draft Genome of Tanacetum Coccineum: Genomic Comparison of Closely Related Tanacetum-Family Plants.</title>
        <authorList>
            <person name="Yamashiro T."/>
            <person name="Shiraishi A."/>
            <person name="Nakayama K."/>
            <person name="Satake H."/>
        </authorList>
    </citation>
    <scope>NUCLEOTIDE SEQUENCE</scope>
</reference>
<protein>
    <submittedName>
        <fullName evidence="1">Uncharacterized protein</fullName>
    </submittedName>
</protein>
<keyword evidence="2" id="KW-1185">Reference proteome</keyword>
<evidence type="ECO:0000313" key="2">
    <source>
        <dbReference type="Proteomes" id="UP001151760"/>
    </source>
</evidence>
<dbReference type="Proteomes" id="UP001151760">
    <property type="component" value="Unassembled WGS sequence"/>
</dbReference>
<reference evidence="1" key="2">
    <citation type="submission" date="2022-01" db="EMBL/GenBank/DDBJ databases">
        <authorList>
            <person name="Yamashiro T."/>
            <person name="Shiraishi A."/>
            <person name="Satake H."/>
            <person name="Nakayama K."/>
        </authorList>
    </citation>
    <scope>NUCLEOTIDE SEQUENCE</scope>
</reference>